<keyword evidence="10" id="KW-1185">Reference proteome</keyword>
<dbReference type="PANTHER" id="PTHR15549">
    <property type="entry name" value="PAIRED IMMUNOGLOBULIN-LIKE TYPE 2 RECEPTOR"/>
    <property type="match status" value="1"/>
</dbReference>
<comment type="subcellular location">
    <subcellularLocation>
        <location evidence="1">Membrane</location>
        <topology evidence="1">Single-pass membrane protein</topology>
    </subcellularLocation>
</comment>
<dbReference type="Pfam" id="PF01822">
    <property type="entry name" value="WSC"/>
    <property type="match status" value="1"/>
</dbReference>
<gene>
    <name evidence="9" type="ORF">K504DRAFT_8649</name>
</gene>
<feature type="region of interest" description="Disordered" evidence="5">
    <location>
        <begin position="121"/>
        <end position="140"/>
    </location>
</feature>
<keyword evidence="4 6" id="KW-0472">Membrane</keyword>
<feature type="region of interest" description="Disordered" evidence="5">
    <location>
        <begin position="382"/>
        <end position="410"/>
    </location>
</feature>
<evidence type="ECO:0000313" key="9">
    <source>
        <dbReference type="EMBL" id="KAF2714721.1"/>
    </source>
</evidence>
<dbReference type="PANTHER" id="PTHR15549:SF30">
    <property type="entry name" value="MID2 DOMAIN-CONTAINING PROTEIN"/>
    <property type="match status" value="1"/>
</dbReference>
<keyword evidence="7" id="KW-0732">Signal</keyword>
<reference evidence="9" key="1">
    <citation type="journal article" date="2020" name="Stud. Mycol.">
        <title>101 Dothideomycetes genomes: a test case for predicting lifestyles and emergence of pathogens.</title>
        <authorList>
            <person name="Haridas S."/>
            <person name="Albert R."/>
            <person name="Binder M."/>
            <person name="Bloem J."/>
            <person name="Labutti K."/>
            <person name="Salamov A."/>
            <person name="Andreopoulos B."/>
            <person name="Baker S."/>
            <person name="Barry K."/>
            <person name="Bills G."/>
            <person name="Bluhm B."/>
            <person name="Cannon C."/>
            <person name="Castanera R."/>
            <person name="Culley D."/>
            <person name="Daum C."/>
            <person name="Ezra D."/>
            <person name="Gonzalez J."/>
            <person name="Henrissat B."/>
            <person name="Kuo A."/>
            <person name="Liang C."/>
            <person name="Lipzen A."/>
            <person name="Lutzoni F."/>
            <person name="Magnuson J."/>
            <person name="Mondo S."/>
            <person name="Nolan M."/>
            <person name="Ohm R."/>
            <person name="Pangilinan J."/>
            <person name="Park H.-J."/>
            <person name="Ramirez L."/>
            <person name="Alfaro M."/>
            <person name="Sun H."/>
            <person name="Tritt A."/>
            <person name="Yoshinaga Y."/>
            <person name="Zwiers L.-H."/>
            <person name="Turgeon B."/>
            <person name="Goodwin S."/>
            <person name="Spatafora J."/>
            <person name="Crous P."/>
            <person name="Grigoriev I."/>
        </authorList>
    </citation>
    <scope>NUCLEOTIDE SEQUENCE</scope>
    <source>
        <strain evidence="9">CBS 279.74</strain>
    </source>
</reference>
<feature type="signal peptide" evidence="7">
    <location>
        <begin position="1"/>
        <end position="29"/>
    </location>
</feature>
<evidence type="ECO:0000313" key="10">
    <source>
        <dbReference type="Proteomes" id="UP000799428"/>
    </source>
</evidence>
<feature type="chain" id="PRO_5026040716" description="WSC domain-containing protein" evidence="7">
    <location>
        <begin position="30"/>
        <end position="410"/>
    </location>
</feature>
<feature type="region of interest" description="Disordered" evidence="5">
    <location>
        <begin position="300"/>
        <end position="365"/>
    </location>
</feature>
<accession>A0A6G1KQQ1</accession>
<feature type="region of interest" description="Disordered" evidence="5">
    <location>
        <begin position="150"/>
        <end position="180"/>
    </location>
</feature>
<feature type="compositionally biased region" description="Low complexity" evidence="5">
    <location>
        <begin position="150"/>
        <end position="162"/>
    </location>
</feature>
<dbReference type="InterPro" id="IPR051694">
    <property type="entry name" value="Immunoregulatory_rcpt-like"/>
</dbReference>
<evidence type="ECO:0000256" key="5">
    <source>
        <dbReference type="SAM" id="MobiDB-lite"/>
    </source>
</evidence>
<evidence type="ECO:0000256" key="7">
    <source>
        <dbReference type="SAM" id="SignalP"/>
    </source>
</evidence>
<evidence type="ECO:0000256" key="2">
    <source>
        <dbReference type="ARBA" id="ARBA00022692"/>
    </source>
</evidence>
<keyword evidence="3 6" id="KW-1133">Transmembrane helix</keyword>
<dbReference type="AlphaFoldDB" id="A0A6G1KQQ1"/>
<dbReference type="PROSITE" id="PS51212">
    <property type="entry name" value="WSC"/>
    <property type="match status" value="1"/>
</dbReference>
<dbReference type="Proteomes" id="UP000799428">
    <property type="component" value="Unassembled WGS sequence"/>
</dbReference>
<dbReference type="GO" id="GO:0071944">
    <property type="term" value="C:cell periphery"/>
    <property type="evidence" value="ECO:0007669"/>
    <property type="project" value="UniProtKB-ARBA"/>
</dbReference>
<evidence type="ECO:0000256" key="3">
    <source>
        <dbReference type="ARBA" id="ARBA00022989"/>
    </source>
</evidence>
<protein>
    <recommendedName>
        <fullName evidence="8">WSC domain-containing protein</fullName>
    </recommendedName>
</protein>
<feature type="transmembrane region" description="Helical" evidence="6">
    <location>
        <begin position="269"/>
        <end position="293"/>
    </location>
</feature>
<feature type="compositionally biased region" description="Polar residues" evidence="5">
    <location>
        <begin position="337"/>
        <end position="356"/>
    </location>
</feature>
<evidence type="ECO:0000256" key="1">
    <source>
        <dbReference type="ARBA" id="ARBA00004167"/>
    </source>
</evidence>
<sequence>MDPSIRPTPSGLFAILATLLFILPPLSSATSLAFCSSENTSGETQQQWTWQSNGWCNDHCKDDFPYGVVQGNNCWCTAYAPADQVDISECSTACPGFPSEFCGNTDDNLYLYIRLDSNVEPSGTKGTSKPTSSSVSPSSSVTVVTFTSSSTAPASSEVSTPYSAPPSPTSTTPPSSVARPDPETVIQTITAPASVVTYTPSSTLAPSSSALKTSITTPASSKASTDTTPVTSVQVITVSGNIITQTITSFPTSTSGVGVGHQAKSNVGAIVGGVVGGLTILAAVGGAVLFLLFRRRRQKQSDGDDSGVQRNTSTMSKSGLLGSSVEKRPQYPAKIATNLNSRSSRVLDNESNSPASGSDRRNSRLMFDQRLNPTAIMILDNPSRESFASMDDSRDYGRTLNVRNPDPDTR</sequence>
<dbReference type="OrthoDB" id="2537459at2759"/>
<dbReference type="InterPro" id="IPR002889">
    <property type="entry name" value="WSC_carb-bd"/>
</dbReference>
<name>A0A6G1KQQ1_9PLEO</name>
<feature type="domain" description="WSC" evidence="8">
    <location>
        <begin position="28"/>
        <end position="115"/>
    </location>
</feature>
<dbReference type="SMART" id="SM00321">
    <property type="entry name" value="WSC"/>
    <property type="match status" value="1"/>
</dbReference>
<dbReference type="GO" id="GO:0016020">
    <property type="term" value="C:membrane"/>
    <property type="evidence" value="ECO:0007669"/>
    <property type="project" value="UniProtKB-SubCell"/>
</dbReference>
<evidence type="ECO:0000256" key="4">
    <source>
        <dbReference type="ARBA" id="ARBA00023136"/>
    </source>
</evidence>
<organism evidence="9 10">
    <name type="scientific">Pleomassaria siparia CBS 279.74</name>
    <dbReference type="NCBI Taxonomy" id="1314801"/>
    <lineage>
        <taxon>Eukaryota</taxon>
        <taxon>Fungi</taxon>
        <taxon>Dikarya</taxon>
        <taxon>Ascomycota</taxon>
        <taxon>Pezizomycotina</taxon>
        <taxon>Dothideomycetes</taxon>
        <taxon>Pleosporomycetidae</taxon>
        <taxon>Pleosporales</taxon>
        <taxon>Pleomassariaceae</taxon>
        <taxon>Pleomassaria</taxon>
    </lineage>
</organism>
<evidence type="ECO:0000256" key="6">
    <source>
        <dbReference type="SAM" id="Phobius"/>
    </source>
</evidence>
<keyword evidence="2 6" id="KW-0812">Transmembrane</keyword>
<dbReference type="EMBL" id="MU005764">
    <property type="protein sequence ID" value="KAF2714721.1"/>
    <property type="molecule type" value="Genomic_DNA"/>
</dbReference>
<evidence type="ECO:0000259" key="8">
    <source>
        <dbReference type="PROSITE" id="PS51212"/>
    </source>
</evidence>
<feature type="compositionally biased region" description="Polar residues" evidence="5">
    <location>
        <begin position="308"/>
        <end position="317"/>
    </location>
</feature>
<proteinExistence type="predicted"/>